<comment type="caution">
    <text evidence="1">The sequence shown here is derived from an EMBL/GenBank/DDBJ whole genome shotgun (WGS) entry which is preliminary data.</text>
</comment>
<organism evidence="1 3">
    <name type="scientific">Methanosphaera cuniculi</name>
    <dbReference type="NCBI Taxonomy" id="1077256"/>
    <lineage>
        <taxon>Archaea</taxon>
        <taxon>Methanobacteriati</taxon>
        <taxon>Methanobacteriota</taxon>
        <taxon>Methanomada group</taxon>
        <taxon>Methanobacteria</taxon>
        <taxon>Methanobacteriales</taxon>
        <taxon>Methanobacteriaceae</taxon>
        <taxon>Methanosphaera</taxon>
    </lineage>
</organism>
<accession>A0A2A2HFN8</accession>
<dbReference type="EMBL" id="LWMS01000044">
    <property type="protein sequence ID" value="PWL07751.1"/>
    <property type="molecule type" value="Genomic_DNA"/>
</dbReference>
<dbReference type="AlphaFoldDB" id="A0A2A2HFN8"/>
<proteinExistence type="predicted"/>
<name>A0A2A2HFN8_9EURY</name>
<dbReference type="Proteomes" id="UP000217528">
    <property type="component" value="Unassembled WGS sequence"/>
</dbReference>
<reference evidence="1 3" key="2">
    <citation type="journal article" date="2017" name="BMC Genomics">
        <title>Genomic analysis of methanogenic archaea reveals a shift towards energy conservation.</title>
        <authorList>
            <person name="Gilmore S.P."/>
            <person name="Henske J.K."/>
            <person name="Sexton J.A."/>
            <person name="Solomon K.V."/>
            <person name="Seppala S."/>
            <person name="Yoo J.I."/>
            <person name="Huyett L.M."/>
            <person name="Pressman A."/>
            <person name="Cogan J.Z."/>
            <person name="Kivenson V."/>
            <person name="Peng X."/>
            <person name="Tan Y."/>
            <person name="Valentine D.L."/>
            <person name="O'Malley M.A."/>
        </authorList>
    </citation>
    <scope>NUCLEOTIDE SEQUENCE [LARGE SCALE GENOMIC DNA]</scope>
    <source>
        <strain evidence="1 3">1R-7</strain>
    </source>
</reference>
<evidence type="ECO:0000313" key="2">
    <source>
        <dbReference type="EMBL" id="PWL07751.1"/>
    </source>
</evidence>
<gene>
    <name evidence="1" type="ORF">ASJ82_01225</name>
    <name evidence="2" type="ORF">MSCUN_12820</name>
</gene>
<evidence type="ECO:0000313" key="1">
    <source>
        <dbReference type="EMBL" id="PAV08116.1"/>
    </source>
</evidence>
<reference evidence="2 4" key="1">
    <citation type="submission" date="2016-04" db="EMBL/GenBank/DDBJ databases">
        <title>Genome sequence of Methanosphaera cuniculi DSM 4103.</title>
        <authorList>
            <person name="Poehlein A."/>
            <person name="Seedorf H."/>
            <person name="Daniel R."/>
        </authorList>
    </citation>
    <scope>NUCLEOTIDE SEQUENCE [LARGE SCALE GENOMIC DNA]</scope>
    <source>
        <strain evidence="2 4">DSM 4103</strain>
    </source>
</reference>
<dbReference type="RefSeq" id="WP_095608016.1">
    <property type="nucleotide sequence ID" value="NZ_LMVN01000002.1"/>
</dbReference>
<sequence>MISQELKEKIIPNLKIILLEEYHEYMNYMFDEVYVTSDKYGEKVTLNPPYNGPALQFDMLTGSFIEITDWEYIKKVGDRL</sequence>
<dbReference type="Proteomes" id="UP000246004">
    <property type="component" value="Unassembled WGS sequence"/>
</dbReference>
<keyword evidence="3" id="KW-1185">Reference proteome</keyword>
<evidence type="ECO:0000313" key="3">
    <source>
        <dbReference type="Proteomes" id="UP000217528"/>
    </source>
</evidence>
<evidence type="ECO:0000313" key="4">
    <source>
        <dbReference type="Proteomes" id="UP000246004"/>
    </source>
</evidence>
<protein>
    <submittedName>
        <fullName evidence="1">Uncharacterized protein</fullName>
    </submittedName>
</protein>
<dbReference type="EMBL" id="LMVN01000002">
    <property type="protein sequence ID" value="PAV08116.1"/>
    <property type="molecule type" value="Genomic_DNA"/>
</dbReference>